<evidence type="ECO:0000256" key="1">
    <source>
        <dbReference type="SAM" id="SignalP"/>
    </source>
</evidence>
<evidence type="ECO:0008006" key="4">
    <source>
        <dbReference type="Google" id="ProtNLM"/>
    </source>
</evidence>
<accession>A0A255ZQR9</accession>
<feature type="chain" id="PRO_5012784530" description="DUF4136 domain-containing protein" evidence="1">
    <location>
        <begin position="23"/>
        <end position="161"/>
    </location>
</feature>
<sequence>MRKALFVGLSAFLLFLVNGCGAGKSTLVDDYFIAVEGKTVSNKALNAFIFENRNNELHFRNYMRARFGVTGEDFDVDVSVNGQPIRLLFYSKNDFDRYFEKYNFKYTGLVDDITADQMAANHFVAISAVDAAGNDALDESHIIYQEMIAFLNDFKKQYLRL</sequence>
<name>A0A255ZQR9_9FLAO</name>
<proteinExistence type="predicted"/>
<dbReference type="AlphaFoldDB" id="A0A255ZQR9"/>
<comment type="caution">
    <text evidence="2">The sequence shown here is derived from an EMBL/GenBank/DDBJ whole genome shotgun (WGS) entry which is preliminary data.</text>
</comment>
<gene>
    <name evidence="2" type="ORF">CHX27_08505</name>
</gene>
<organism evidence="2 3">
    <name type="scientific">Flavobacterium aurantiibacter</name>
    <dbReference type="NCBI Taxonomy" id="2023067"/>
    <lineage>
        <taxon>Bacteria</taxon>
        <taxon>Pseudomonadati</taxon>
        <taxon>Bacteroidota</taxon>
        <taxon>Flavobacteriia</taxon>
        <taxon>Flavobacteriales</taxon>
        <taxon>Flavobacteriaceae</taxon>
        <taxon>Flavobacterium</taxon>
    </lineage>
</organism>
<evidence type="ECO:0000313" key="2">
    <source>
        <dbReference type="EMBL" id="OYQ43907.1"/>
    </source>
</evidence>
<protein>
    <recommendedName>
        <fullName evidence="4">DUF4136 domain-containing protein</fullName>
    </recommendedName>
</protein>
<evidence type="ECO:0000313" key="3">
    <source>
        <dbReference type="Proteomes" id="UP000216035"/>
    </source>
</evidence>
<keyword evidence="1" id="KW-0732">Signal</keyword>
<keyword evidence="3" id="KW-1185">Reference proteome</keyword>
<dbReference type="EMBL" id="NOXX01000196">
    <property type="protein sequence ID" value="OYQ43907.1"/>
    <property type="molecule type" value="Genomic_DNA"/>
</dbReference>
<dbReference type="Proteomes" id="UP000216035">
    <property type="component" value="Unassembled WGS sequence"/>
</dbReference>
<reference evidence="2 3" key="1">
    <citation type="submission" date="2017-07" db="EMBL/GenBank/DDBJ databases">
        <title>Flavobacterium cyanobacteriorum sp. nov., isolated from cyanobacterial aggregates in a eutrophic lake.</title>
        <authorList>
            <person name="Cai H."/>
        </authorList>
    </citation>
    <scope>NUCLEOTIDE SEQUENCE [LARGE SCALE GENOMIC DNA]</scope>
    <source>
        <strain evidence="2 3">TH167</strain>
    </source>
</reference>
<dbReference type="RefSeq" id="WP_094486340.1">
    <property type="nucleotide sequence ID" value="NZ_NOXX01000196.1"/>
</dbReference>
<feature type="signal peptide" evidence="1">
    <location>
        <begin position="1"/>
        <end position="22"/>
    </location>
</feature>